<keyword evidence="6" id="KW-0449">Lipoprotein</keyword>
<evidence type="ECO:0000256" key="7">
    <source>
        <dbReference type="ARBA" id="ARBA00044505"/>
    </source>
</evidence>
<gene>
    <name evidence="9" type="ORF">ADU59_12135</name>
</gene>
<evidence type="ECO:0000313" key="9">
    <source>
        <dbReference type="EMBL" id="OBZ95325.1"/>
    </source>
</evidence>
<dbReference type="Pfam" id="PF26368">
    <property type="entry name" value="OMP10"/>
    <property type="match status" value="1"/>
</dbReference>
<proteinExistence type="inferred from homology"/>
<evidence type="ECO:0000256" key="5">
    <source>
        <dbReference type="ARBA" id="ARBA00023237"/>
    </source>
</evidence>
<evidence type="ECO:0000313" key="10">
    <source>
        <dbReference type="Proteomes" id="UP000093111"/>
    </source>
</evidence>
<reference evidence="9 10" key="1">
    <citation type="journal article" date="2016" name="Syst. Appl. Microbiol.">
        <title>Pararhizobium polonicum sp. nov. isolated from tumors on stone fruit rootstocks.</title>
        <authorList>
            <person name="Pulawska J."/>
            <person name="Kuzmanovic N."/>
            <person name="Willems A."/>
            <person name="Pothier J.F."/>
        </authorList>
    </citation>
    <scope>NUCLEOTIDE SEQUENCE [LARGE SCALE GENOMIC DNA]</scope>
    <source>
        <strain evidence="9 10">F5.1</strain>
    </source>
</reference>
<keyword evidence="2 8" id="KW-0732">Signal</keyword>
<evidence type="ECO:0000256" key="3">
    <source>
        <dbReference type="ARBA" id="ARBA00023136"/>
    </source>
</evidence>
<feature type="chain" id="PRO_5008890152" evidence="8">
    <location>
        <begin position="18"/>
        <end position="123"/>
    </location>
</feature>
<evidence type="ECO:0000256" key="8">
    <source>
        <dbReference type="SAM" id="SignalP"/>
    </source>
</evidence>
<dbReference type="EMBL" id="LGLV01000007">
    <property type="protein sequence ID" value="OBZ95325.1"/>
    <property type="molecule type" value="Genomic_DNA"/>
</dbReference>
<dbReference type="STRING" id="1612624.ADU59_12135"/>
<dbReference type="RefSeq" id="WP_068954378.1">
    <property type="nucleotide sequence ID" value="NZ_LGLV01000007.1"/>
</dbReference>
<keyword evidence="5" id="KW-0998">Cell outer membrane</keyword>
<comment type="caution">
    <text evidence="9">The sequence shown here is derived from an EMBL/GenBank/DDBJ whole genome shotgun (WGS) entry which is preliminary data.</text>
</comment>
<protein>
    <submittedName>
        <fullName evidence="9">Membrane protein</fullName>
    </submittedName>
</protein>
<dbReference type="PROSITE" id="PS51257">
    <property type="entry name" value="PROKAR_LIPOPROTEIN"/>
    <property type="match status" value="1"/>
</dbReference>
<keyword evidence="10" id="KW-1185">Reference proteome</keyword>
<dbReference type="Proteomes" id="UP000093111">
    <property type="component" value="Unassembled WGS sequence"/>
</dbReference>
<dbReference type="OrthoDB" id="7889062at2"/>
<accession>A0A1C7P231</accession>
<dbReference type="PATRIC" id="fig|1612624.7.peg.4317"/>
<evidence type="ECO:0000256" key="1">
    <source>
        <dbReference type="ARBA" id="ARBA00004459"/>
    </source>
</evidence>
<keyword evidence="3" id="KW-0472">Membrane</keyword>
<comment type="similarity">
    <text evidence="7">Belongs to the rhizobiaceae omp10 lipoprotein family.</text>
</comment>
<dbReference type="AlphaFoldDB" id="A0A1C7P231"/>
<dbReference type="NCBIfam" id="NF041251">
    <property type="entry name" value="omp10_alpha_prot"/>
    <property type="match status" value="1"/>
</dbReference>
<evidence type="ECO:0000256" key="4">
    <source>
        <dbReference type="ARBA" id="ARBA00023139"/>
    </source>
</evidence>
<keyword evidence="4" id="KW-0564">Palmitate</keyword>
<organism evidence="9 10">
    <name type="scientific">Pararhizobium polonicum</name>
    <dbReference type="NCBI Taxonomy" id="1612624"/>
    <lineage>
        <taxon>Bacteria</taxon>
        <taxon>Pseudomonadati</taxon>
        <taxon>Pseudomonadota</taxon>
        <taxon>Alphaproteobacteria</taxon>
        <taxon>Hyphomicrobiales</taxon>
        <taxon>Rhizobiaceae</taxon>
        <taxon>Rhizobium/Agrobacterium group</taxon>
        <taxon>Pararhizobium</taxon>
    </lineage>
</organism>
<evidence type="ECO:0000256" key="6">
    <source>
        <dbReference type="ARBA" id="ARBA00023288"/>
    </source>
</evidence>
<dbReference type="GO" id="GO:0009279">
    <property type="term" value="C:cell outer membrane"/>
    <property type="evidence" value="ECO:0007669"/>
    <property type="project" value="UniProtKB-SubCell"/>
</dbReference>
<sequence>MKPIAILTILSAAAALASCQAPREVRELPPSRQLAPAGVEGAWVDPNGIVSTFSGGTFTTRTTDTNQVLASGNYTNLSPRLVEINMRSMVRNTQSKVNCAMVTQSQLNCTTDSGAQFSLTRRS</sequence>
<feature type="signal peptide" evidence="8">
    <location>
        <begin position="1"/>
        <end position="17"/>
    </location>
</feature>
<evidence type="ECO:0000256" key="2">
    <source>
        <dbReference type="ARBA" id="ARBA00022729"/>
    </source>
</evidence>
<dbReference type="InterPro" id="IPR049857">
    <property type="entry name" value="Omp10-like"/>
</dbReference>
<comment type="subcellular location">
    <subcellularLocation>
        <location evidence="1">Cell outer membrane</location>
        <topology evidence="1">Lipid-anchor</topology>
    </subcellularLocation>
</comment>
<name>A0A1C7P231_9HYPH</name>